<protein>
    <submittedName>
        <fullName evidence="1">Uncharacterized protein</fullName>
    </submittedName>
</protein>
<keyword evidence="2" id="KW-1185">Reference proteome</keyword>
<dbReference type="EMBL" id="GG745345">
    <property type="protein sequence ID" value="KNE64774.1"/>
    <property type="molecule type" value="Genomic_DNA"/>
</dbReference>
<reference evidence="2" key="2">
    <citation type="submission" date="2009-11" db="EMBL/GenBank/DDBJ databases">
        <title>The Genome Sequence of Allomyces macrogynus strain ATCC 38327.</title>
        <authorList>
            <consortium name="The Broad Institute Genome Sequencing Platform"/>
            <person name="Russ C."/>
            <person name="Cuomo C."/>
            <person name="Shea T."/>
            <person name="Young S.K."/>
            <person name="Zeng Q."/>
            <person name="Koehrsen M."/>
            <person name="Haas B."/>
            <person name="Borodovsky M."/>
            <person name="Guigo R."/>
            <person name="Alvarado L."/>
            <person name="Berlin A."/>
            <person name="Borenstein D."/>
            <person name="Chen Z."/>
            <person name="Engels R."/>
            <person name="Freedman E."/>
            <person name="Gellesch M."/>
            <person name="Goldberg J."/>
            <person name="Griggs A."/>
            <person name="Gujja S."/>
            <person name="Heiman D."/>
            <person name="Hepburn T."/>
            <person name="Howarth C."/>
            <person name="Jen D."/>
            <person name="Larson L."/>
            <person name="Lewis B."/>
            <person name="Mehta T."/>
            <person name="Park D."/>
            <person name="Pearson M."/>
            <person name="Roberts A."/>
            <person name="Saif S."/>
            <person name="Shenoy N."/>
            <person name="Sisk P."/>
            <person name="Stolte C."/>
            <person name="Sykes S."/>
            <person name="Walk T."/>
            <person name="White J."/>
            <person name="Yandava C."/>
            <person name="Burger G."/>
            <person name="Gray M.W."/>
            <person name="Holland P.W.H."/>
            <person name="King N."/>
            <person name="Lang F.B.F."/>
            <person name="Roger A.J."/>
            <person name="Ruiz-Trillo I."/>
            <person name="Lander E."/>
            <person name="Nusbaum C."/>
        </authorList>
    </citation>
    <scope>NUCLEOTIDE SEQUENCE [LARGE SCALE GENOMIC DNA]</scope>
    <source>
        <strain evidence="2">ATCC 38327</strain>
    </source>
</reference>
<name>A0A0L0SQX1_ALLM3</name>
<reference evidence="1 2" key="1">
    <citation type="submission" date="2009-11" db="EMBL/GenBank/DDBJ databases">
        <title>Annotation of Allomyces macrogynus ATCC 38327.</title>
        <authorList>
            <consortium name="The Broad Institute Genome Sequencing Platform"/>
            <person name="Russ C."/>
            <person name="Cuomo C."/>
            <person name="Burger G."/>
            <person name="Gray M.W."/>
            <person name="Holland P.W.H."/>
            <person name="King N."/>
            <person name="Lang F.B.F."/>
            <person name="Roger A.J."/>
            <person name="Ruiz-Trillo I."/>
            <person name="Young S.K."/>
            <person name="Zeng Q."/>
            <person name="Gargeya S."/>
            <person name="Fitzgerald M."/>
            <person name="Haas B."/>
            <person name="Abouelleil A."/>
            <person name="Alvarado L."/>
            <person name="Arachchi H.M."/>
            <person name="Berlin A."/>
            <person name="Chapman S.B."/>
            <person name="Gearin G."/>
            <person name="Goldberg J."/>
            <person name="Griggs A."/>
            <person name="Gujja S."/>
            <person name="Hansen M."/>
            <person name="Heiman D."/>
            <person name="Howarth C."/>
            <person name="Larimer J."/>
            <person name="Lui A."/>
            <person name="MacDonald P.J.P."/>
            <person name="McCowen C."/>
            <person name="Montmayeur A."/>
            <person name="Murphy C."/>
            <person name="Neiman D."/>
            <person name="Pearson M."/>
            <person name="Priest M."/>
            <person name="Roberts A."/>
            <person name="Saif S."/>
            <person name="Shea T."/>
            <person name="Sisk P."/>
            <person name="Stolte C."/>
            <person name="Sykes S."/>
            <person name="Wortman J."/>
            <person name="Nusbaum C."/>
            <person name="Birren B."/>
        </authorList>
    </citation>
    <scope>NUCLEOTIDE SEQUENCE [LARGE SCALE GENOMIC DNA]</scope>
    <source>
        <strain evidence="1 2">ATCC 38327</strain>
    </source>
</reference>
<dbReference type="OrthoDB" id="427368at2759"/>
<dbReference type="Proteomes" id="UP000054350">
    <property type="component" value="Unassembled WGS sequence"/>
</dbReference>
<sequence length="159" mass="17179">MTETEAQVPKFLGAATAPPAGMLDDCRSLETQWLTAGFFHRHAAAHAGLDLDDLVGAADRTAKDRDKLVLVQMQAAERVKRALDLAAALVLDGSLVKAVKVAAFNQVPALGNQIRRIQQARKTVNLLDVLLDDNVPPVPLLRSRVMRPVGCDALDRRPG</sequence>
<gene>
    <name evidence="1" type="ORF">AMAG_19277</name>
</gene>
<proteinExistence type="predicted"/>
<organism evidence="1 2">
    <name type="scientific">Allomyces macrogynus (strain ATCC 38327)</name>
    <name type="common">Allomyces javanicus var. macrogynus</name>
    <dbReference type="NCBI Taxonomy" id="578462"/>
    <lineage>
        <taxon>Eukaryota</taxon>
        <taxon>Fungi</taxon>
        <taxon>Fungi incertae sedis</taxon>
        <taxon>Blastocladiomycota</taxon>
        <taxon>Blastocladiomycetes</taxon>
        <taxon>Blastocladiales</taxon>
        <taxon>Blastocladiaceae</taxon>
        <taxon>Allomyces</taxon>
    </lineage>
</organism>
<accession>A0A0L0SQX1</accession>
<dbReference type="VEuPathDB" id="FungiDB:AMAG_19277"/>
<evidence type="ECO:0000313" key="1">
    <source>
        <dbReference type="EMBL" id="KNE64774.1"/>
    </source>
</evidence>
<dbReference type="AlphaFoldDB" id="A0A0L0SQX1"/>
<evidence type="ECO:0000313" key="2">
    <source>
        <dbReference type="Proteomes" id="UP000054350"/>
    </source>
</evidence>